<dbReference type="PANTHER" id="PTHR21327:SF18">
    <property type="entry name" value="3,4-DIHYDROXY-2-BUTANONE 4-PHOSPHATE SYNTHASE"/>
    <property type="match status" value="1"/>
</dbReference>
<comment type="caution">
    <text evidence="14">The sequence shown here is derived from an EMBL/GenBank/DDBJ whole genome shotgun (WGS) entry which is preliminary data.</text>
</comment>
<comment type="function">
    <text evidence="1 12">Catalyzes the conversion of D-ribulose 5-phosphate to formate and 3,4-dihydroxy-2-butanone 4-phosphate.</text>
</comment>
<dbReference type="FunFam" id="3.90.870.10:FF:000002">
    <property type="entry name" value="3,4-dihydroxy-2-butanone 4-phosphate synthase"/>
    <property type="match status" value="1"/>
</dbReference>
<keyword evidence="6 12" id="KW-0686">Riboflavin biosynthesis</keyword>
<evidence type="ECO:0000256" key="4">
    <source>
        <dbReference type="ARBA" id="ARBA00012153"/>
    </source>
</evidence>
<dbReference type="InterPro" id="IPR017945">
    <property type="entry name" value="DHBP_synth_RibB-like_a/b_dom"/>
</dbReference>
<proteinExistence type="inferred from homology"/>
<comment type="catalytic activity">
    <reaction evidence="12">
        <text>D-ribulose 5-phosphate = (2S)-2-hydroxy-3-oxobutyl phosphate + formate + H(+)</text>
        <dbReference type="Rhea" id="RHEA:18457"/>
        <dbReference type="ChEBI" id="CHEBI:15378"/>
        <dbReference type="ChEBI" id="CHEBI:15740"/>
        <dbReference type="ChEBI" id="CHEBI:58121"/>
        <dbReference type="ChEBI" id="CHEBI:58830"/>
        <dbReference type="EC" id="4.1.99.12"/>
    </reaction>
</comment>
<comment type="subunit">
    <text evidence="3 12">Homodimer.</text>
</comment>
<evidence type="ECO:0000313" key="15">
    <source>
        <dbReference type="Proteomes" id="UP001239267"/>
    </source>
</evidence>
<keyword evidence="7 12" id="KW-0479">Metal-binding</keyword>
<comment type="cofactor">
    <cofactor evidence="12">
        <name>Mg(2+)</name>
        <dbReference type="ChEBI" id="CHEBI:18420"/>
    </cofactor>
    <cofactor evidence="12">
        <name>Mn(2+)</name>
        <dbReference type="ChEBI" id="CHEBI:29035"/>
    </cofactor>
    <text evidence="12">Binds 2 divalent metal cations per subunit. Magnesium or manganese.</text>
</comment>
<keyword evidence="8 12" id="KW-0460">Magnesium</keyword>
<keyword evidence="14" id="KW-0378">Hydrolase</keyword>
<evidence type="ECO:0000256" key="11">
    <source>
        <dbReference type="ARBA" id="ARBA00060730"/>
    </source>
</evidence>
<dbReference type="EC" id="4.1.99.12" evidence="4 12"/>
<evidence type="ECO:0000256" key="2">
    <source>
        <dbReference type="ARBA" id="ARBA00004904"/>
    </source>
</evidence>
<dbReference type="SUPFAM" id="SSF55821">
    <property type="entry name" value="YrdC/RibB"/>
    <property type="match status" value="1"/>
</dbReference>
<dbReference type="Gene3D" id="3.90.870.10">
    <property type="entry name" value="DHBP synthase"/>
    <property type="match status" value="1"/>
</dbReference>
<reference evidence="14 15" key="1">
    <citation type="submission" date="2023-07" db="EMBL/GenBank/DDBJ databases">
        <title>Sorghum-associated microbial communities from plants grown in Nebraska, USA.</title>
        <authorList>
            <person name="Schachtman D."/>
        </authorList>
    </citation>
    <scope>NUCLEOTIDE SEQUENCE [LARGE SCALE GENOMIC DNA]</scope>
    <source>
        <strain evidence="14 15">DS1001</strain>
    </source>
</reference>
<organism evidence="14 15">
    <name type="scientific">Pseudarthrobacter niigatensis</name>
    <dbReference type="NCBI Taxonomy" id="369935"/>
    <lineage>
        <taxon>Bacteria</taxon>
        <taxon>Bacillati</taxon>
        <taxon>Actinomycetota</taxon>
        <taxon>Actinomycetes</taxon>
        <taxon>Micrococcales</taxon>
        <taxon>Micrococcaceae</taxon>
        <taxon>Pseudarthrobacter</taxon>
    </lineage>
</organism>
<dbReference type="GO" id="GO:0016787">
    <property type="term" value="F:hydrolase activity"/>
    <property type="evidence" value="ECO:0007669"/>
    <property type="project" value="UniProtKB-KW"/>
</dbReference>
<evidence type="ECO:0000256" key="8">
    <source>
        <dbReference type="ARBA" id="ARBA00022842"/>
    </source>
</evidence>
<evidence type="ECO:0000256" key="1">
    <source>
        <dbReference type="ARBA" id="ARBA00002284"/>
    </source>
</evidence>
<protein>
    <recommendedName>
        <fullName evidence="5 12">3,4-dihydroxy-2-butanone 4-phosphate synthase</fullName>
        <shortName evidence="12">DHBP synthase</shortName>
        <ecNumber evidence="4 12">4.1.99.12</ecNumber>
    </recommendedName>
</protein>
<keyword evidence="10 12" id="KW-0456">Lyase</keyword>
<dbReference type="RefSeq" id="WP_370871455.1">
    <property type="nucleotide sequence ID" value="NZ_JAUSTB010000015.1"/>
</dbReference>
<dbReference type="AlphaFoldDB" id="A0AAJ1SVA3"/>
<evidence type="ECO:0000256" key="9">
    <source>
        <dbReference type="ARBA" id="ARBA00023211"/>
    </source>
</evidence>
<keyword evidence="15" id="KW-1185">Reference proteome</keyword>
<keyword evidence="9 12" id="KW-0464">Manganese</keyword>
<evidence type="ECO:0000256" key="13">
    <source>
        <dbReference type="SAM" id="MobiDB-lite"/>
    </source>
</evidence>
<dbReference type="PANTHER" id="PTHR21327">
    <property type="entry name" value="GTP CYCLOHYDROLASE II-RELATED"/>
    <property type="match status" value="1"/>
</dbReference>
<evidence type="ECO:0000256" key="10">
    <source>
        <dbReference type="ARBA" id="ARBA00023239"/>
    </source>
</evidence>
<dbReference type="GO" id="GO:0046872">
    <property type="term" value="F:metal ion binding"/>
    <property type="evidence" value="ECO:0007669"/>
    <property type="project" value="UniProtKB-KW"/>
</dbReference>
<dbReference type="GO" id="GO:0008686">
    <property type="term" value="F:3,4-dihydroxy-2-butanone-4-phosphate synthase activity"/>
    <property type="evidence" value="ECO:0007669"/>
    <property type="project" value="UniProtKB-EC"/>
</dbReference>
<accession>A0AAJ1SVA3</accession>
<dbReference type="NCBIfam" id="TIGR00506">
    <property type="entry name" value="ribB"/>
    <property type="match status" value="1"/>
</dbReference>
<evidence type="ECO:0000256" key="5">
    <source>
        <dbReference type="ARBA" id="ARBA00018836"/>
    </source>
</evidence>
<gene>
    <name evidence="14" type="ORF">J2T23_003549</name>
</gene>
<comment type="similarity">
    <text evidence="11 12">Belongs to the DHBP synthase family.</text>
</comment>
<evidence type="ECO:0000256" key="6">
    <source>
        <dbReference type="ARBA" id="ARBA00022619"/>
    </source>
</evidence>
<evidence type="ECO:0000256" key="3">
    <source>
        <dbReference type="ARBA" id="ARBA00011738"/>
    </source>
</evidence>
<evidence type="ECO:0000256" key="12">
    <source>
        <dbReference type="RuleBase" id="RU003843"/>
    </source>
</evidence>
<evidence type="ECO:0000313" key="14">
    <source>
        <dbReference type="EMBL" id="MDQ0147631.1"/>
    </source>
</evidence>
<dbReference type="GO" id="GO:0005829">
    <property type="term" value="C:cytosol"/>
    <property type="evidence" value="ECO:0007669"/>
    <property type="project" value="TreeGrafter"/>
</dbReference>
<dbReference type="GO" id="GO:0009231">
    <property type="term" value="P:riboflavin biosynthetic process"/>
    <property type="evidence" value="ECO:0007669"/>
    <property type="project" value="UniProtKB-KW"/>
</dbReference>
<dbReference type="InterPro" id="IPR000422">
    <property type="entry name" value="DHBP_synthase_RibB"/>
</dbReference>
<comment type="pathway">
    <text evidence="2 12">Cofactor biosynthesis; riboflavin biosynthesis; 2-hydroxy-3-oxobutyl phosphate from D-ribulose 5-phosphate: step 1/1.</text>
</comment>
<dbReference type="EMBL" id="JAUSTB010000015">
    <property type="protein sequence ID" value="MDQ0147631.1"/>
    <property type="molecule type" value="Genomic_DNA"/>
</dbReference>
<feature type="region of interest" description="Disordered" evidence="13">
    <location>
        <begin position="1"/>
        <end position="34"/>
    </location>
</feature>
<sequence>MNAAVRLEPAVANDPQTSQPVTGGSAAGGASSGPARGLDSIADAVRAMAAGRPVLVVDNEDRENEGDIIFAAQHATPALMGWTIRYSSGVICVPLTGDRADALALPPMTAVNEDAKGTAYTVSCDAAIGVSTGISATDRALTARILADPQAGPASVTRPGHIFPLRAVDGGVRERQGHTEAAVDLCRLAGLEPVGVIAEVVYDDGEMMRLDGLRSFAAEHGCPLISIEDLVAYLEAGAGGALDEDARVVPGGEKEKR</sequence>
<dbReference type="Proteomes" id="UP001239267">
    <property type="component" value="Unassembled WGS sequence"/>
</dbReference>
<dbReference type="Pfam" id="PF00926">
    <property type="entry name" value="DHBP_synthase"/>
    <property type="match status" value="1"/>
</dbReference>
<evidence type="ECO:0000256" key="7">
    <source>
        <dbReference type="ARBA" id="ARBA00022723"/>
    </source>
</evidence>
<name>A0AAJ1SVA3_9MICC</name>